<reference evidence="1" key="1">
    <citation type="submission" date="2018-05" db="EMBL/GenBank/DDBJ databases">
        <authorList>
            <person name="Lanie J.A."/>
            <person name="Ng W.-L."/>
            <person name="Kazmierczak K.M."/>
            <person name="Andrzejewski T.M."/>
            <person name="Davidsen T.M."/>
            <person name="Wayne K.J."/>
            <person name="Tettelin H."/>
            <person name="Glass J.I."/>
            <person name="Rusch D."/>
            <person name="Podicherti R."/>
            <person name="Tsui H.-C.T."/>
            <person name="Winkler M.E."/>
        </authorList>
    </citation>
    <scope>NUCLEOTIDE SEQUENCE</scope>
</reference>
<name>A0A382S5U2_9ZZZZ</name>
<protein>
    <submittedName>
        <fullName evidence="1">Uncharacterized protein</fullName>
    </submittedName>
</protein>
<evidence type="ECO:0000313" key="1">
    <source>
        <dbReference type="EMBL" id="SVD04815.1"/>
    </source>
</evidence>
<accession>A0A382S5U2</accession>
<dbReference type="AlphaFoldDB" id="A0A382S5U2"/>
<dbReference type="EMBL" id="UINC01126374">
    <property type="protein sequence ID" value="SVD04815.1"/>
    <property type="molecule type" value="Genomic_DNA"/>
</dbReference>
<proteinExistence type="predicted"/>
<sequence>MDFEWLNELGYFEVIEISIWIGVMYYGKCWIDNKFK</sequence>
<gene>
    <name evidence="1" type="ORF">METZ01_LOCUS357669</name>
</gene>
<organism evidence="1">
    <name type="scientific">marine metagenome</name>
    <dbReference type="NCBI Taxonomy" id="408172"/>
    <lineage>
        <taxon>unclassified sequences</taxon>
        <taxon>metagenomes</taxon>
        <taxon>ecological metagenomes</taxon>
    </lineage>
</organism>